<evidence type="ECO:0000313" key="3">
    <source>
        <dbReference type="EMBL" id="WZP16658.1"/>
    </source>
</evidence>
<evidence type="ECO:0000256" key="1">
    <source>
        <dbReference type="SAM" id="MobiDB-lite"/>
    </source>
</evidence>
<dbReference type="Proteomes" id="UP001448858">
    <property type="component" value="Chromosome"/>
</dbReference>
<accession>A0ABZ2ZWX0</accession>
<feature type="region of interest" description="Disordered" evidence="1">
    <location>
        <begin position="96"/>
        <end position="133"/>
    </location>
</feature>
<feature type="compositionally biased region" description="Low complexity" evidence="1">
    <location>
        <begin position="106"/>
        <end position="128"/>
    </location>
</feature>
<proteinExistence type="predicted"/>
<dbReference type="InterPro" id="IPR055259">
    <property type="entry name" value="YkvP/CgeB_Glyco_trans-like"/>
</dbReference>
<sequence length="795" mass="86916">MPHNDERSDPAQADDGGKAEIAYLASRLGWAEQQAASYQRDYEQMLTARNDLHRELLRTTSSLKAFREENAALKQQPDNGRVTLRSAARRSVSALVRKARPSKGSAAPAGPSAAAPEPAAAPTTAAPPAAAPYPVPPRTLSPAYTPEAGRVLVIADTEEQMSAARRSAALGRDVVVLYRPGYPWDSGLPFGYPRRICTDNADGFVSVYSPDADIRADQHHFLDRAADAIVREARLRRPAVLLADGGEATCRALLVAGRRLGIAVAFEPQPDLPAALELEADLDPLTLAPLEGSGAVLLRSLDELHAGVVCDEFTGRLLENTLRTTAVTAQGWRQQLETEQWDALIIESAWLGNAGAWEISDYYTDQKGYENLAALVEACRSRRIPTVFWNKEDPIHYRRFRRVAALFDHVVTTDSGSLPHYQENPRARGLTHSSLTFFADPVLHNPVPGKTDRETAVAYAGTYYGSRFPERSEQMLRLFAASWPHGPVIFDRHSNDPQARKAYPDQLHAWIRGGLTYAQTLDAYKAFPVHLNFNSAPWSDTMFSRRVVEIAASGTVVYSADGRGIGSTLGEAFPVSADESVYRGFLKHWMTDEAARKTAAWNQMRTVYRAHLSGHALAVLFRTIGIPAAAPQPARAALRVDMLSAAEAAELAGQSVRPALVLGSVADADAPAILAQAGIPFREEPYVVENPDALKELLQSLDIEWFGRWRPGQPRTLLEDLLLGAAFGQWSSLRIIRDEGTEWSPLAGVGPVPVEGPSVFWALHHVAELAGPEGTGKENDESQHLTLIYPALQDR</sequence>
<dbReference type="EMBL" id="CP151657">
    <property type="protein sequence ID" value="WZP16658.1"/>
    <property type="molecule type" value="Genomic_DNA"/>
</dbReference>
<name>A0ABZ2ZWX0_9MICC</name>
<protein>
    <recommendedName>
        <fullName evidence="2">Spore protein YkvP/CgeB glycosyl transferase-like domain-containing protein</fullName>
    </recommendedName>
</protein>
<keyword evidence="4" id="KW-1185">Reference proteome</keyword>
<dbReference type="RefSeq" id="WP_342024264.1">
    <property type="nucleotide sequence ID" value="NZ_CP151657.1"/>
</dbReference>
<organism evidence="3 4">
    <name type="scientific">Arthrobacter citreus</name>
    <dbReference type="NCBI Taxonomy" id="1670"/>
    <lineage>
        <taxon>Bacteria</taxon>
        <taxon>Bacillati</taxon>
        <taxon>Actinomycetota</taxon>
        <taxon>Actinomycetes</taxon>
        <taxon>Micrococcales</taxon>
        <taxon>Micrococcaceae</taxon>
        <taxon>Arthrobacter</taxon>
    </lineage>
</organism>
<evidence type="ECO:0000259" key="2">
    <source>
        <dbReference type="Pfam" id="PF13524"/>
    </source>
</evidence>
<reference evidence="3 4" key="1">
    <citation type="submission" date="2024-04" db="EMBL/GenBank/DDBJ databases">
        <title>Arthrobacter sp. from Plains bison fecal sample.</title>
        <authorList>
            <person name="Ruzzini A."/>
        </authorList>
    </citation>
    <scope>NUCLEOTIDE SEQUENCE [LARGE SCALE GENOMIC DNA]</scope>
    <source>
        <strain evidence="3 4">EINP1</strain>
    </source>
</reference>
<feature type="domain" description="Spore protein YkvP/CgeB glycosyl transferase-like" evidence="2">
    <location>
        <begin position="502"/>
        <end position="618"/>
    </location>
</feature>
<dbReference type="Pfam" id="PF13524">
    <property type="entry name" value="Glyco_trans_1_2"/>
    <property type="match status" value="1"/>
</dbReference>
<gene>
    <name evidence="3" type="ORF">AAE021_03460</name>
</gene>
<evidence type="ECO:0000313" key="4">
    <source>
        <dbReference type="Proteomes" id="UP001448858"/>
    </source>
</evidence>